<evidence type="ECO:0000259" key="2">
    <source>
        <dbReference type="Pfam" id="PF00561"/>
    </source>
</evidence>
<feature type="region of interest" description="Disordered" evidence="1">
    <location>
        <begin position="365"/>
        <end position="460"/>
    </location>
</feature>
<dbReference type="InterPro" id="IPR000073">
    <property type="entry name" value="AB_hydrolase_1"/>
</dbReference>
<comment type="caution">
    <text evidence="3">The sequence shown here is derived from an EMBL/GenBank/DDBJ whole genome shotgun (WGS) entry which is preliminary data.</text>
</comment>
<dbReference type="PANTHER" id="PTHR37471:SF1">
    <property type="entry name" value="AB HYDROLASE-1 DOMAIN-CONTAINING PROTEIN"/>
    <property type="match status" value="1"/>
</dbReference>
<dbReference type="Proteomes" id="UP000747110">
    <property type="component" value="Unassembled WGS sequence"/>
</dbReference>
<organism evidence="3 4">
    <name type="scientific">Volvox reticuliferus</name>
    <dbReference type="NCBI Taxonomy" id="1737510"/>
    <lineage>
        <taxon>Eukaryota</taxon>
        <taxon>Viridiplantae</taxon>
        <taxon>Chlorophyta</taxon>
        <taxon>core chlorophytes</taxon>
        <taxon>Chlorophyceae</taxon>
        <taxon>CS clade</taxon>
        <taxon>Chlamydomonadales</taxon>
        <taxon>Volvocaceae</taxon>
        <taxon>Volvox</taxon>
    </lineage>
</organism>
<evidence type="ECO:0000256" key="1">
    <source>
        <dbReference type="SAM" id="MobiDB-lite"/>
    </source>
</evidence>
<feature type="non-terminal residue" evidence="3">
    <location>
        <position position="1"/>
    </location>
</feature>
<sequence length="460" mass="49717">LAATGAPIIAFELKHVSQRWTRGHPPSMRKLAEDVVLALQRHGFSQAALLAHSFGTAVASVLMQTHPGVVRHVVMLDPICFNMYMPRLLRNFIYRRIGAAAASAAVHADMAATTANATTSGGASQLQQLPPPRVPGPDSGSAGSSSGLLGIVTAMLRGIAGVTLDLLMLGPARELHCTSLLCRRVVWSEINLWEHMVPEHCTVVLSGRDDLSCPRSLERWLREHTSATVIVHPELMHAQICVAWSRQDELLHRMLQVVYGNHGGGSTDSRPEARNAAPMVTSAMEKDFCADSSNLEACSKLHSKEVRRGSRGEHWRRLSPGNVGIESVGGCRNTGSWMNGNFRNMDAVAEDGADSDTELLSLTRWCGSSPGRRRGGSLDSPSGKWGGGGRPWRQRFCRDTSRQHLSASESSEEEGAFTGALQRPLRRLSVERHDSAGSYMRLPSSGTLQSGGIEAEVGTA</sequence>
<dbReference type="OrthoDB" id="6431331at2759"/>
<gene>
    <name evidence="3" type="ORF">Vretifemale_9069</name>
</gene>
<dbReference type="PANTHER" id="PTHR37471">
    <property type="entry name" value="UNNAMED PRODUCT"/>
    <property type="match status" value="1"/>
</dbReference>
<dbReference type="Gene3D" id="3.40.50.1820">
    <property type="entry name" value="alpha/beta hydrolase"/>
    <property type="match status" value="1"/>
</dbReference>
<feature type="domain" description="AB hydrolase-1" evidence="2">
    <location>
        <begin position="26"/>
        <end position="83"/>
    </location>
</feature>
<proteinExistence type="predicted"/>
<name>A0A8J4CF45_9CHLO</name>
<accession>A0A8J4CF45</accession>
<evidence type="ECO:0000313" key="3">
    <source>
        <dbReference type="EMBL" id="GIL79767.1"/>
    </source>
</evidence>
<feature type="region of interest" description="Disordered" evidence="1">
    <location>
        <begin position="119"/>
        <end position="142"/>
    </location>
</feature>
<dbReference type="SUPFAM" id="SSF53474">
    <property type="entry name" value="alpha/beta-Hydrolases"/>
    <property type="match status" value="1"/>
</dbReference>
<dbReference type="EMBL" id="BNCP01000016">
    <property type="protein sequence ID" value="GIL79767.1"/>
    <property type="molecule type" value="Genomic_DNA"/>
</dbReference>
<protein>
    <recommendedName>
        <fullName evidence="2">AB hydrolase-1 domain-containing protein</fullName>
    </recommendedName>
</protein>
<evidence type="ECO:0000313" key="4">
    <source>
        <dbReference type="Proteomes" id="UP000747110"/>
    </source>
</evidence>
<reference evidence="3" key="1">
    <citation type="journal article" date="2021" name="Proc. Natl. Acad. Sci. U.S.A.">
        <title>Three genomes in the algal genus Volvox reveal the fate of a haploid sex-determining region after a transition to homothallism.</title>
        <authorList>
            <person name="Yamamoto K."/>
            <person name="Hamaji T."/>
            <person name="Kawai-Toyooka H."/>
            <person name="Matsuzaki R."/>
            <person name="Takahashi F."/>
            <person name="Nishimura Y."/>
            <person name="Kawachi M."/>
            <person name="Noguchi H."/>
            <person name="Minakuchi Y."/>
            <person name="Umen J.G."/>
            <person name="Toyoda A."/>
            <person name="Nozaki H."/>
        </authorList>
    </citation>
    <scope>NUCLEOTIDE SEQUENCE</scope>
    <source>
        <strain evidence="3">NIES-3786</strain>
    </source>
</reference>
<dbReference type="InterPro" id="IPR029058">
    <property type="entry name" value="AB_hydrolase_fold"/>
</dbReference>
<dbReference type="Pfam" id="PF00561">
    <property type="entry name" value="Abhydrolase_1"/>
    <property type="match status" value="1"/>
</dbReference>
<keyword evidence="4" id="KW-1185">Reference proteome</keyword>
<dbReference type="AlphaFoldDB" id="A0A8J4CF45"/>